<protein>
    <recommendedName>
        <fullName evidence="3">Glycoside hydrolase family 65 C-terminal domain-containing protein</fullName>
    </recommendedName>
</protein>
<dbReference type="KEGG" id="llh:I41_29100"/>
<dbReference type="SUPFAM" id="SSF48208">
    <property type="entry name" value="Six-hairpin glycosidases"/>
    <property type="match status" value="1"/>
</dbReference>
<dbReference type="InterPro" id="IPR008928">
    <property type="entry name" value="6-hairpin_glycosidase_sf"/>
</dbReference>
<accession>A0A517TZB3</accession>
<dbReference type="AlphaFoldDB" id="A0A517TZB3"/>
<organism evidence="1 2">
    <name type="scientific">Lacipirellula limnantheis</name>
    <dbReference type="NCBI Taxonomy" id="2528024"/>
    <lineage>
        <taxon>Bacteria</taxon>
        <taxon>Pseudomonadati</taxon>
        <taxon>Planctomycetota</taxon>
        <taxon>Planctomycetia</taxon>
        <taxon>Pirellulales</taxon>
        <taxon>Lacipirellulaceae</taxon>
        <taxon>Lacipirellula</taxon>
    </lineage>
</organism>
<evidence type="ECO:0000313" key="2">
    <source>
        <dbReference type="Proteomes" id="UP000317909"/>
    </source>
</evidence>
<dbReference type="EMBL" id="CP036339">
    <property type="protein sequence ID" value="QDT73719.1"/>
    <property type="molecule type" value="Genomic_DNA"/>
</dbReference>
<dbReference type="Gene3D" id="1.50.10.10">
    <property type="match status" value="1"/>
</dbReference>
<keyword evidence="2" id="KW-1185">Reference proteome</keyword>
<evidence type="ECO:0008006" key="3">
    <source>
        <dbReference type="Google" id="ProtNLM"/>
    </source>
</evidence>
<dbReference type="Proteomes" id="UP000317909">
    <property type="component" value="Chromosome"/>
</dbReference>
<dbReference type="GO" id="GO:0005975">
    <property type="term" value="P:carbohydrate metabolic process"/>
    <property type="evidence" value="ECO:0007669"/>
    <property type="project" value="InterPro"/>
</dbReference>
<dbReference type="InterPro" id="IPR012341">
    <property type="entry name" value="6hp_glycosidase-like_sf"/>
</dbReference>
<dbReference type="Gene3D" id="2.60.420.10">
    <property type="entry name" value="Maltose phosphorylase, domain 3"/>
    <property type="match status" value="1"/>
</dbReference>
<evidence type="ECO:0000313" key="1">
    <source>
        <dbReference type="EMBL" id="QDT73719.1"/>
    </source>
</evidence>
<name>A0A517TZB3_9BACT</name>
<sequence>MAGTATQFRFLRSVFLGAGLAFGSMLGGAATCYAEIAKPPADFPSFGVPGQEREMDAVRRLFWLHYEHAGPLIPLWDEWMAKATLWPAMGAGTPTTDVAASTDALNAMRRRWREALSGRTLNAEGYVHTRQHDGPAHAEGWPFPFWMHAGGIGWHFAPIGVGGGYEGPAATAEGWNVLGGRSGAIGPHGWSVTLDEPAAVVASPGFAIEAARSPWLRINWWAAGLEGAECTVEWTTAESPEYSAERRISFAPAAGRRLENGHVDVAGGETRTMVALYRHAEWQGTITGLRIGFGNQGPAAVVFKSIHTAVDTRHNVNNLNFIRACHDYFMWTGDVAFLREQIERIRVAMRFVKREFQTHERKCIYTTWPGHEGRSGVRVVDGVKTIVPGEGVGSNYWDLLPFGGEDALATVYYYDALRDLAALEEAIVAHPEWHLAEDTKQASYDAADLRRHAEEVKAYGGERFWNATTGRFGTRDLDGGLHDYGFTFLNNEAVYHGFATDEQAKSIDDWMRGERTVAGDTSTGADIYHWRFGPRSTTLRNIDYYVWNWSAPESVPWGNQVQDGGAVLGWSYHDLMARLKTAGPDAAAARLAEIAKWFEEVEADGGYRAYYGKNPARGTMQGGNVAGGLGMDHEFFESVLVPQVMLYGFLGFQPTVDGFEVHPQLPKNWPELTVTRIYVHDQIVDVTGRADGTYEVEERSPK</sequence>
<reference evidence="1 2" key="1">
    <citation type="submission" date="2019-02" db="EMBL/GenBank/DDBJ databases">
        <title>Deep-cultivation of Planctomycetes and their phenomic and genomic characterization uncovers novel biology.</title>
        <authorList>
            <person name="Wiegand S."/>
            <person name="Jogler M."/>
            <person name="Boedeker C."/>
            <person name="Pinto D."/>
            <person name="Vollmers J."/>
            <person name="Rivas-Marin E."/>
            <person name="Kohn T."/>
            <person name="Peeters S.H."/>
            <person name="Heuer A."/>
            <person name="Rast P."/>
            <person name="Oberbeckmann S."/>
            <person name="Bunk B."/>
            <person name="Jeske O."/>
            <person name="Meyerdierks A."/>
            <person name="Storesund J.E."/>
            <person name="Kallscheuer N."/>
            <person name="Luecker S."/>
            <person name="Lage O.M."/>
            <person name="Pohl T."/>
            <person name="Merkel B.J."/>
            <person name="Hornburger P."/>
            <person name="Mueller R.-W."/>
            <person name="Bruemmer F."/>
            <person name="Labrenz M."/>
            <person name="Spormann A.M."/>
            <person name="Op den Camp H."/>
            <person name="Overmann J."/>
            <person name="Amann R."/>
            <person name="Jetten M.S.M."/>
            <person name="Mascher T."/>
            <person name="Medema M.H."/>
            <person name="Devos D.P."/>
            <person name="Kaster A.-K."/>
            <person name="Ovreas L."/>
            <person name="Rohde M."/>
            <person name="Galperin M.Y."/>
            <person name="Jogler C."/>
        </authorList>
    </citation>
    <scope>NUCLEOTIDE SEQUENCE [LARGE SCALE GENOMIC DNA]</scope>
    <source>
        <strain evidence="1 2">I41</strain>
    </source>
</reference>
<gene>
    <name evidence="1" type="ORF">I41_29100</name>
</gene>
<proteinExistence type="predicted"/>